<dbReference type="InterPro" id="IPR053714">
    <property type="entry name" value="Iso_Racemase_Enz_sf"/>
</dbReference>
<dbReference type="GO" id="GO:0016491">
    <property type="term" value="F:oxidoreductase activity"/>
    <property type="evidence" value="ECO:0007669"/>
    <property type="project" value="UniProtKB-KW"/>
</dbReference>
<dbReference type="PROSITE" id="PS00671">
    <property type="entry name" value="D_2_HYDROXYACID_DH_3"/>
    <property type="match status" value="1"/>
</dbReference>
<evidence type="ECO:0000313" key="4">
    <source>
        <dbReference type="EMBL" id="OLP76963.1"/>
    </source>
</evidence>
<name>A0A1Q9C217_SYMMI</name>
<dbReference type="SUPFAM" id="SSF52518">
    <property type="entry name" value="Thiamin diphosphate-binding fold (THDP-binding)"/>
    <property type="match status" value="1"/>
</dbReference>
<dbReference type="Proteomes" id="UP000186817">
    <property type="component" value="Unassembled WGS sequence"/>
</dbReference>
<dbReference type="Gene3D" id="1.10.10.10">
    <property type="entry name" value="Winged helix-like DNA-binding domain superfamily/Winged helix DNA-binding domain"/>
    <property type="match status" value="1"/>
</dbReference>
<dbReference type="Pfam" id="PF17645">
    <property type="entry name" value="Amdase"/>
    <property type="match status" value="1"/>
</dbReference>
<dbReference type="InterPro" id="IPR029753">
    <property type="entry name" value="D-isomer_DH_CS"/>
</dbReference>
<reference evidence="4 5" key="1">
    <citation type="submission" date="2016-02" db="EMBL/GenBank/DDBJ databases">
        <title>Genome analysis of coral dinoflagellate symbionts highlights evolutionary adaptations to a symbiotic lifestyle.</title>
        <authorList>
            <person name="Aranda M."/>
            <person name="Li Y."/>
            <person name="Liew Y.J."/>
            <person name="Baumgarten S."/>
            <person name="Simakov O."/>
            <person name="Wilson M."/>
            <person name="Piel J."/>
            <person name="Ashoor H."/>
            <person name="Bougouffa S."/>
            <person name="Bajic V.B."/>
            <person name="Ryu T."/>
            <person name="Ravasi T."/>
            <person name="Bayer T."/>
            <person name="Micklem G."/>
            <person name="Kim H."/>
            <person name="Bhak J."/>
            <person name="Lajeunesse T.C."/>
            <person name="Voolstra C.R."/>
        </authorList>
    </citation>
    <scope>NUCLEOTIDE SEQUENCE [LARGE SCALE GENOMIC DNA]</scope>
    <source>
        <strain evidence="4 5">CCMP2467</strain>
    </source>
</reference>
<feature type="domain" description="HTH marR-type" evidence="3">
    <location>
        <begin position="623"/>
        <end position="755"/>
    </location>
</feature>
<dbReference type="InterPro" id="IPR000835">
    <property type="entry name" value="HTH_MarR-typ"/>
</dbReference>
<evidence type="ECO:0000259" key="3">
    <source>
        <dbReference type="PROSITE" id="PS50995"/>
    </source>
</evidence>
<dbReference type="PANTHER" id="PTHR40267:SF1">
    <property type="entry name" value="BLR3294 PROTEIN"/>
    <property type="match status" value="1"/>
</dbReference>
<dbReference type="Gene3D" id="3.40.50.970">
    <property type="match status" value="1"/>
</dbReference>
<keyword evidence="5" id="KW-1185">Reference proteome</keyword>
<dbReference type="EMBL" id="LSRX01001877">
    <property type="protein sequence ID" value="OLP76963.1"/>
    <property type="molecule type" value="Genomic_DNA"/>
</dbReference>
<dbReference type="GO" id="GO:0003700">
    <property type="term" value="F:DNA-binding transcription factor activity"/>
    <property type="evidence" value="ECO:0007669"/>
    <property type="project" value="InterPro"/>
</dbReference>
<dbReference type="Pfam" id="PF02776">
    <property type="entry name" value="TPP_enzyme_N"/>
    <property type="match status" value="1"/>
</dbReference>
<dbReference type="GO" id="GO:0051287">
    <property type="term" value="F:NAD binding"/>
    <property type="evidence" value="ECO:0007669"/>
    <property type="project" value="InterPro"/>
</dbReference>
<sequence>MMSDNRDLVAPPRLNSLACGFRFGGRARFGVILPSGNIVAEGDLAALLPRDISLHVTRLRLTGSSREQLNAMAEDVETAASLVGDVDPAVVGFHCTAVSTLSEQLERDILARACSASGRRVVATSEAIVSALNALTARTLVLITPYVDHIVKSEVAFLNRHGFDVIDAHGLGIDHPRDMAALPPEDWLALTKEHYAQKTDAYFVSCTAIRSLEVVSLLEEQLGKPVITSNQVMAWHLLRTAGFNDQPHGFGHLLRSSFRGLHDSLVNHLGNEDPQMLLCLHEEHAVAIAHGYAKVTGEPLAVILHSNVGLMHGTMAIFNAWCDRVPVLIYGATGPVDAALRRPWIDWLHTCRDQASMIRNYVKWDDQPASMEAAIESMLRANLIARAEPHGPTYVNFDVSIQEKQHAEAPALPDFSRYRSTVGLVGSGRIGGGVIDRLRAFEPAEILVHDPFLTPETAPEGVCLVDRDALLVQSDVISLHVPLNAQTRGMIGEAELRKMKRDAILVNTSRGGLIDEDALVEVMSEGHLSGVGLDVTETEPLPADHPLRGLDRVVLTPHILGHTIDLYSIMPEVLVENATRLMDGDLPKYTRNLEVEPVWRERLANMQAMSEQIEYSAADEAGVERIARLVRLAARGFNRSLQIRLQTQNVTFGQWIFLRILWQEDGLSQRELSDRAHLTEPTAHTALIRMEELGYIVRRNVEGNKRRLHAFLTAKGWELRELLEPLALEANDIALSSLTKDEQTTLRKALTVMIRNLEEDERRAASRGVRMPPTKGHASS</sequence>
<comment type="caution">
    <text evidence="4">The sequence shown here is derived from an EMBL/GenBank/DDBJ whole genome shotgun (WGS) entry which is preliminary data.</text>
</comment>
<dbReference type="GO" id="GO:0030976">
    <property type="term" value="F:thiamine pyrophosphate binding"/>
    <property type="evidence" value="ECO:0007669"/>
    <property type="project" value="InterPro"/>
</dbReference>
<accession>A0A1Q9C217</accession>
<protein>
    <submittedName>
        <fullName evidence="4">Glyoxylate reductase</fullName>
    </submittedName>
</protein>
<dbReference type="Gene3D" id="3.40.50.720">
    <property type="entry name" value="NAD(P)-binding Rossmann-like Domain"/>
    <property type="match status" value="2"/>
</dbReference>
<dbReference type="Pfam" id="PF12802">
    <property type="entry name" value="MarR_2"/>
    <property type="match status" value="1"/>
</dbReference>
<dbReference type="CDD" id="cd07035">
    <property type="entry name" value="TPP_PYR_POX_like"/>
    <property type="match status" value="1"/>
</dbReference>
<dbReference type="SMART" id="SM00347">
    <property type="entry name" value="HTH_MARR"/>
    <property type="match status" value="1"/>
</dbReference>
<dbReference type="InterPro" id="IPR026286">
    <property type="entry name" value="MaiA/AMDase"/>
</dbReference>
<dbReference type="InterPro" id="IPR036388">
    <property type="entry name" value="WH-like_DNA-bd_sf"/>
</dbReference>
<dbReference type="Gene3D" id="3.40.50.12500">
    <property type="match status" value="1"/>
</dbReference>
<evidence type="ECO:0000256" key="2">
    <source>
        <dbReference type="SAM" id="MobiDB-lite"/>
    </source>
</evidence>
<evidence type="ECO:0000313" key="5">
    <source>
        <dbReference type="Proteomes" id="UP000186817"/>
    </source>
</evidence>
<dbReference type="InterPro" id="IPR029061">
    <property type="entry name" value="THDP-binding"/>
</dbReference>
<keyword evidence="1" id="KW-0560">Oxidoreductase</keyword>
<dbReference type="Pfam" id="PF02826">
    <property type="entry name" value="2-Hacid_dh_C"/>
    <property type="match status" value="1"/>
</dbReference>
<dbReference type="OrthoDB" id="298012at2759"/>
<dbReference type="SUPFAM" id="SSF46785">
    <property type="entry name" value="Winged helix' DNA-binding domain"/>
    <property type="match status" value="1"/>
</dbReference>
<dbReference type="PROSITE" id="PS50995">
    <property type="entry name" value="HTH_MARR_2"/>
    <property type="match status" value="1"/>
</dbReference>
<dbReference type="PROSITE" id="PS00670">
    <property type="entry name" value="D_2_HYDROXYACID_DH_2"/>
    <property type="match status" value="1"/>
</dbReference>
<feature type="region of interest" description="Disordered" evidence="2">
    <location>
        <begin position="761"/>
        <end position="780"/>
    </location>
</feature>
<dbReference type="InterPro" id="IPR036291">
    <property type="entry name" value="NAD(P)-bd_dom_sf"/>
</dbReference>
<dbReference type="AlphaFoldDB" id="A0A1Q9C217"/>
<dbReference type="InterPro" id="IPR006140">
    <property type="entry name" value="D-isomer_DH_NAD-bd"/>
</dbReference>
<dbReference type="InterPro" id="IPR036390">
    <property type="entry name" value="WH_DNA-bd_sf"/>
</dbReference>
<dbReference type="SUPFAM" id="SSF51735">
    <property type="entry name" value="NAD(P)-binding Rossmann-fold domains"/>
    <property type="match status" value="1"/>
</dbReference>
<proteinExistence type="predicted"/>
<evidence type="ECO:0000256" key="1">
    <source>
        <dbReference type="ARBA" id="ARBA00023002"/>
    </source>
</evidence>
<dbReference type="PANTHER" id="PTHR40267">
    <property type="entry name" value="BLR3294 PROTEIN"/>
    <property type="match status" value="1"/>
</dbReference>
<dbReference type="InterPro" id="IPR012001">
    <property type="entry name" value="Thiamin_PyroP_enz_TPP-bd_dom"/>
</dbReference>
<organism evidence="4 5">
    <name type="scientific">Symbiodinium microadriaticum</name>
    <name type="common">Dinoflagellate</name>
    <name type="synonym">Zooxanthella microadriatica</name>
    <dbReference type="NCBI Taxonomy" id="2951"/>
    <lineage>
        <taxon>Eukaryota</taxon>
        <taxon>Sar</taxon>
        <taxon>Alveolata</taxon>
        <taxon>Dinophyceae</taxon>
        <taxon>Suessiales</taxon>
        <taxon>Symbiodiniaceae</taxon>
        <taxon>Symbiodinium</taxon>
    </lineage>
</organism>
<gene>
    <name evidence="4" type="primary">gyaR</name>
    <name evidence="4" type="ORF">AK812_SmicGene43041</name>
</gene>